<proteinExistence type="predicted"/>
<dbReference type="InterPro" id="IPR058247">
    <property type="entry name" value="DUF1453"/>
</dbReference>
<gene>
    <name evidence="2" type="ORF">DT065_02680</name>
</gene>
<protein>
    <submittedName>
        <fullName evidence="2">Cytochrome c biogenesis protein CcdC</fullName>
    </submittedName>
</protein>
<dbReference type="EMBL" id="CP031092">
    <property type="protein sequence ID" value="AXF57836.1"/>
    <property type="molecule type" value="Genomic_DNA"/>
</dbReference>
<organism evidence="2 3">
    <name type="scientific">Salicibibacter kimchii</name>
    <dbReference type="NCBI Taxonomy" id="2099786"/>
    <lineage>
        <taxon>Bacteria</taxon>
        <taxon>Bacillati</taxon>
        <taxon>Bacillota</taxon>
        <taxon>Bacilli</taxon>
        <taxon>Bacillales</taxon>
        <taxon>Bacillaceae</taxon>
        <taxon>Salicibibacter</taxon>
    </lineage>
</organism>
<feature type="transmembrane region" description="Helical" evidence="1">
    <location>
        <begin position="61"/>
        <end position="80"/>
    </location>
</feature>
<keyword evidence="1" id="KW-1133">Transmembrane helix</keyword>
<dbReference type="InterPro" id="IPR031306">
    <property type="entry name" value="CcdC"/>
</dbReference>
<keyword evidence="1" id="KW-0472">Membrane</keyword>
<evidence type="ECO:0000313" key="3">
    <source>
        <dbReference type="Proteomes" id="UP000252100"/>
    </source>
</evidence>
<reference evidence="2 3" key="1">
    <citation type="journal article" date="2018" name="J. Microbiol.">
        <title>Salicibibacter kimchii gen. nov., sp. nov., a moderately halophilic and alkalitolerant bacterium in the family Bacillaceae, isolated from kimchi.</title>
        <authorList>
            <person name="Jang J.Y."/>
            <person name="Oh Y.J."/>
            <person name="Lim S.K."/>
            <person name="Park H.K."/>
            <person name="Lee C."/>
            <person name="Kim J.Y."/>
            <person name="Lee M.A."/>
            <person name="Choi H.J."/>
        </authorList>
    </citation>
    <scope>NUCLEOTIDE SEQUENCE [LARGE SCALE GENOMIC DNA]</scope>
    <source>
        <strain evidence="2 3">NKC1-1</strain>
    </source>
</reference>
<feature type="transmembrane region" description="Helical" evidence="1">
    <location>
        <begin position="39"/>
        <end position="55"/>
    </location>
</feature>
<dbReference type="OrthoDB" id="120091at2"/>
<dbReference type="KEGG" id="rue:DT065_02680"/>
<keyword evidence="3" id="KW-1185">Reference proteome</keyword>
<keyword evidence="1" id="KW-0812">Transmembrane</keyword>
<feature type="transmembrane region" description="Helical" evidence="1">
    <location>
        <begin position="6"/>
        <end position="27"/>
    </location>
</feature>
<accession>A0A345C3Q5</accession>
<dbReference type="Proteomes" id="UP000252100">
    <property type="component" value="Chromosome"/>
</dbReference>
<feature type="transmembrane region" description="Helical" evidence="1">
    <location>
        <begin position="130"/>
        <end position="150"/>
    </location>
</feature>
<name>A0A345C3Q5_9BACI</name>
<dbReference type="PANTHER" id="PTHR39164:SF1">
    <property type="entry name" value="PROTEIN CCDC"/>
    <property type="match status" value="1"/>
</dbReference>
<sequence length="170" mass="19291">MTETTLLFILTTVGAAMMGVFAIMVRMKAIKKPATVKKIIIPPIMMSTGFLMFLYEPTHLPLARIIAPLLVGAAASYLLIRTSRFEVHNGDIYMKRSKLFIFLLLGLLLARVIIKAIMGEQIHLAQMAGMFFLLAYGMILPWRVAMLLMFRKKQQEIKAPLMDMPMREKT</sequence>
<dbReference type="Pfam" id="PF07301">
    <property type="entry name" value="DUF1453"/>
    <property type="match status" value="1"/>
</dbReference>
<evidence type="ECO:0000313" key="2">
    <source>
        <dbReference type="EMBL" id="AXF57836.1"/>
    </source>
</evidence>
<dbReference type="AlphaFoldDB" id="A0A345C3Q5"/>
<feature type="transmembrane region" description="Helical" evidence="1">
    <location>
        <begin position="100"/>
        <end position="118"/>
    </location>
</feature>
<dbReference type="PIRSF" id="PIRSF021441">
    <property type="entry name" value="DUF1453"/>
    <property type="match status" value="1"/>
</dbReference>
<dbReference type="PANTHER" id="PTHR39164">
    <property type="entry name" value="PROTEIN CCDC"/>
    <property type="match status" value="1"/>
</dbReference>
<evidence type="ECO:0000256" key="1">
    <source>
        <dbReference type="SAM" id="Phobius"/>
    </source>
</evidence>